<evidence type="ECO:0000313" key="3">
    <source>
        <dbReference type="Proteomes" id="UP000626554"/>
    </source>
</evidence>
<protein>
    <recommendedName>
        <fullName evidence="4">DUF4402 domain-containing protein</fullName>
    </recommendedName>
</protein>
<feature type="signal peptide" evidence="1">
    <location>
        <begin position="1"/>
        <end position="18"/>
    </location>
</feature>
<accession>A0ABX2Q8L3</accession>
<evidence type="ECO:0000313" key="2">
    <source>
        <dbReference type="EMBL" id="NVO86786.1"/>
    </source>
</evidence>
<name>A0ABX2Q8L3_9BACT</name>
<dbReference type="RefSeq" id="WP_176901510.1">
    <property type="nucleotide sequence ID" value="NZ_JABKAV010000120.1"/>
</dbReference>
<keyword evidence="1" id="KW-0732">Signal</keyword>
<dbReference type="EMBL" id="JABKAV010000120">
    <property type="protein sequence ID" value="NVO86786.1"/>
    <property type="molecule type" value="Genomic_DNA"/>
</dbReference>
<evidence type="ECO:0008006" key="4">
    <source>
        <dbReference type="Google" id="ProtNLM"/>
    </source>
</evidence>
<comment type="caution">
    <text evidence="2">The sequence shown here is derived from an EMBL/GenBank/DDBJ whole genome shotgun (WGS) entry which is preliminary data.</text>
</comment>
<gene>
    <name evidence="2" type="ORF">HW556_18030</name>
</gene>
<reference evidence="2 3" key="1">
    <citation type="submission" date="2020-05" db="EMBL/GenBank/DDBJ databases">
        <title>Hymenobacter terrestris sp. nov. and Hymenobacter lapidiphilus sp. nov., isolated from regoliths in Antarctica.</title>
        <authorList>
            <person name="Sedlacek I."/>
            <person name="Pantucek R."/>
            <person name="Zeman M."/>
            <person name="Holochova P."/>
            <person name="Kralova S."/>
            <person name="Stankova E."/>
            <person name="Sedo O."/>
            <person name="Micenkova L."/>
            <person name="Svec P."/>
            <person name="Gupta V."/>
            <person name="Sood U."/>
            <person name="Korpole U.S."/>
            <person name="Lal R."/>
        </authorList>
    </citation>
    <scope>NUCLEOTIDE SEQUENCE [LARGE SCALE GENOMIC DNA]</scope>
    <source>
        <strain evidence="2 3">P5252</strain>
    </source>
</reference>
<feature type="chain" id="PRO_5046954829" description="DUF4402 domain-containing protein" evidence="1">
    <location>
        <begin position="19"/>
        <end position="120"/>
    </location>
</feature>
<dbReference type="Proteomes" id="UP000626554">
    <property type="component" value="Unassembled WGS sequence"/>
</dbReference>
<proteinExistence type="predicted"/>
<organism evidence="2 3">
    <name type="scientific">Hymenobacter terrestris</name>
    <dbReference type="NCBI Taxonomy" id="2748310"/>
    <lineage>
        <taxon>Bacteria</taxon>
        <taxon>Pseudomonadati</taxon>
        <taxon>Bacteroidota</taxon>
        <taxon>Cytophagia</taxon>
        <taxon>Cytophagales</taxon>
        <taxon>Hymenobacteraceae</taxon>
        <taxon>Hymenobacter</taxon>
    </lineage>
</organism>
<evidence type="ECO:0000256" key="1">
    <source>
        <dbReference type="SAM" id="SignalP"/>
    </source>
</evidence>
<keyword evidence="3" id="KW-1185">Reference proteome</keyword>
<sequence length="120" mass="12534">MHIFLVLLTALLAVIAPADISSQTVIDAGKQFVLGGSQRGAFKVAAHNVGPVPVSIAERAADGTLTERGRLEPGGRAKLDFGRGAAALIRNLGERQAKLDFKISGDVSFGMGMGYEGLKK</sequence>